<evidence type="ECO:0000256" key="2">
    <source>
        <dbReference type="ARBA" id="ARBA00004651"/>
    </source>
</evidence>
<dbReference type="PROSITE" id="PS50885">
    <property type="entry name" value="HAMP"/>
    <property type="match status" value="1"/>
</dbReference>
<dbReference type="PROSITE" id="PS50109">
    <property type="entry name" value="HIS_KIN"/>
    <property type="match status" value="1"/>
</dbReference>
<keyword evidence="13 14" id="KW-0472">Membrane</keyword>
<dbReference type="Pfam" id="PF02518">
    <property type="entry name" value="HATPase_c"/>
    <property type="match status" value="1"/>
</dbReference>
<dbReference type="Pfam" id="PF00672">
    <property type="entry name" value="HAMP"/>
    <property type="match status" value="1"/>
</dbReference>
<feature type="domain" description="Histidine kinase" evidence="15">
    <location>
        <begin position="267"/>
        <end position="484"/>
    </location>
</feature>
<evidence type="ECO:0000256" key="7">
    <source>
        <dbReference type="ARBA" id="ARBA00022692"/>
    </source>
</evidence>
<dbReference type="SMART" id="SM00387">
    <property type="entry name" value="HATPase_c"/>
    <property type="match status" value="1"/>
</dbReference>
<dbReference type="CDD" id="cd06225">
    <property type="entry name" value="HAMP"/>
    <property type="match status" value="1"/>
</dbReference>
<evidence type="ECO:0000256" key="10">
    <source>
        <dbReference type="ARBA" id="ARBA00022840"/>
    </source>
</evidence>
<feature type="transmembrane region" description="Helical" evidence="14">
    <location>
        <begin position="9"/>
        <end position="27"/>
    </location>
</feature>
<dbReference type="InterPro" id="IPR036890">
    <property type="entry name" value="HATPase_C_sf"/>
</dbReference>
<dbReference type="SMART" id="SM00388">
    <property type="entry name" value="HisKA"/>
    <property type="match status" value="1"/>
</dbReference>
<evidence type="ECO:0000313" key="17">
    <source>
        <dbReference type="EMBL" id="CEQ03187.1"/>
    </source>
</evidence>
<dbReference type="InterPro" id="IPR004358">
    <property type="entry name" value="Sig_transdc_His_kin-like_C"/>
</dbReference>
<dbReference type="Pfam" id="PF00512">
    <property type="entry name" value="HisKA"/>
    <property type="match status" value="1"/>
</dbReference>
<dbReference type="CDD" id="cd00082">
    <property type="entry name" value="HisKA"/>
    <property type="match status" value="1"/>
</dbReference>
<dbReference type="FunFam" id="3.30.565.10:FF:000006">
    <property type="entry name" value="Sensor histidine kinase WalK"/>
    <property type="match status" value="1"/>
</dbReference>
<dbReference type="PRINTS" id="PR00344">
    <property type="entry name" value="BCTRLSENSOR"/>
</dbReference>
<dbReference type="Gene3D" id="6.10.340.10">
    <property type="match status" value="1"/>
</dbReference>
<protein>
    <recommendedName>
        <fullName evidence="3">histidine kinase</fullName>
        <ecNumber evidence="3">2.7.13.3</ecNumber>
    </recommendedName>
</protein>
<dbReference type="InterPro" id="IPR003594">
    <property type="entry name" value="HATPase_dom"/>
</dbReference>
<dbReference type="PANTHER" id="PTHR45528">
    <property type="entry name" value="SENSOR HISTIDINE KINASE CPXA"/>
    <property type="match status" value="1"/>
</dbReference>
<dbReference type="InterPro" id="IPR003661">
    <property type="entry name" value="HisK_dim/P_dom"/>
</dbReference>
<keyword evidence="5" id="KW-0597">Phosphoprotein</keyword>
<dbReference type="Proteomes" id="UP000049127">
    <property type="component" value="Unassembled WGS sequence"/>
</dbReference>
<evidence type="ECO:0000259" key="15">
    <source>
        <dbReference type="PROSITE" id="PS50109"/>
    </source>
</evidence>
<feature type="transmembrane region" description="Helical" evidence="14">
    <location>
        <begin position="174"/>
        <end position="191"/>
    </location>
</feature>
<dbReference type="InterPro" id="IPR005467">
    <property type="entry name" value="His_kinase_dom"/>
</dbReference>
<evidence type="ECO:0000259" key="16">
    <source>
        <dbReference type="PROSITE" id="PS50885"/>
    </source>
</evidence>
<keyword evidence="8" id="KW-0547">Nucleotide-binding</keyword>
<dbReference type="SUPFAM" id="SSF158472">
    <property type="entry name" value="HAMP domain-like"/>
    <property type="match status" value="1"/>
</dbReference>
<sequence length="484" mass="55960">MNKSITNKIMMFFLVIIFFVIFSIVMYSNSSLNKIVEYLIGNEIKETTKSINLYLEQYFRFNKMEFNKIAFTAESSYISKDLTYRLGKTVYIYNNRGRLVYPKVDAHKIPKGTKDMENARNGELSYTIEYKDNKALVYVSYPILRDDKFIGMIRFVSDYTPLFEQTTSFVDKTLIFSIMIFAISMIIAYIISKQITLPIKKLANKTKEVTRGNFDVKIDIESEDELGILASDFRNMLETINTQIKTIETDRDNLRELSEKQKKFFDNVTHELKTPMTTIIGYSEIIKDNEFSDIEFFNKGINRIISEANRLNRMIVQLLEISKNTNKNFDYELKKIDLSKIIISMCEDMIHKARKYNMDIKFDVESDIKIIANEDKIKEIIINLLDNSIKYGQVNSDIYLDAHRDGKYVNISVLDTGEGIEASEIDNILSPFYRVSKSETRELGSTGLGLAIVKSIVDSYNGKIYIKSEVNKGTQVIVKLPTIS</sequence>
<keyword evidence="6 17" id="KW-0808">Transferase</keyword>
<keyword evidence="10" id="KW-0067">ATP-binding</keyword>
<dbReference type="SMART" id="SM00304">
    <property type="entry name" value="HAMP"/>
    <property type="match status" value="1"/>
</dbReference>
<feature type="domain" description="HAMP" evidence="16">
    <location>
        <begin position="193"/>
        <end position="245"/>
    </location>
</feature>
<dbReference type="RefSeq" id="WP_055333888.1">
    <property type="nucleotide sequence ID" value="NZ_CDNF01000003.1"/>
</dbReference>
<name>A0A0C7PSE2_PARSO</name>
<dbReference type="FunFam" id="1.10.287.130:FF:000001">
    <property type="entry name" value="Two-component sensor histidine kinase"/>
    <property type="match status" value="1"/>
</dbReference>
<accession>A0A0C7PSE2</accession>
<dbReference type="OrthoDB" id="9786919at2"/>
<evidence type="ECO:0000256" key="1">
    <source>
        <dbReference type="ARBA" id="ARBA00000085"/>
    </source>
</evidence>
<dbReference type="InterPro" id="IPR036097">
    <property type="entry name" value="HisK_dim/P_sf"/>
</dbReference>
<dbReference type="EC" id="2.7.13.3" evidence="3"/>
<keyword evidence="11 14" id="KW-1133">Transmembrane helix</keyword>
<evidence type="ECO:0000256" key="8">
    <source>
        <dbReference type="ARBA" id="ARBA00022741"/>
    </source>
</evidence>
<keyword evidence="9 17" id="KW-0418">Kinase</keyword>
<keyword evidence="12" id="KW-0902">Two-component regulatory system</keyword>
<proteinExistence type="predicted"/>
<organism evidence="17 18">
    <name type="scientific">Paraclostridium sordellii</name>
    <name type="common">Clostridium sordellii</name>
    <dbReference type="NCBI Taxonomy" id="1505"/>
    <lineage>
        <taxon>Bacteria</taxon>
        <taxon>Bacillati</taxon>
        <taxon>Bacillota</taxon>
        <taxon>Clostridia</taxon>
        <taxon>Peptostreptococcales</taxon>
        <taxon>Peptostreptococcaceae</taxon>
        <taxon>Paraclostridium</taxon>
    </lineage>
</organism>
<evidence type="ECO:0000256" key="9">
    <source>
        <dbReference type="ARBA" id="ARBA00022777"/>
    </source>
</evidence>
<evidence type="ECO:0000256" key="14">
    <source>
        <dbReference type="SAM" id="Phobius"/>
    </source>
</evidence>
<dbReference type="GO" id="GO:0005524">
    <property type="term" value="F:ATP binding"/>
    <property type="evidence" value="ECO:0007669"/>
    <property type="project" value="UniProtKB-KW"/>
</dbReference>
<gene>
    <name evidence="17" type="primary">phoR_5</name>
    <name evidence="17" type="ORF">R28058_09201</name>
</gene>
<dbReference type="SUPFAM" id="SSF47384">
    <property type="entry name" value="Homodimeric domain of signal transducing histidine kinase"/>
    <property type="match status" value="1"/>
</dbReference>
<dbReference type="InterPro" id="IPR003660">
    <property type="entry name" value="HAMP_dom"/>
</dbReference>
<dbReference type="GO" id="GO:0005886">
    <property type="term" value="C:plasma membrane"/>
    <property type="evidence" value="ECO:0007669"/>
    <property type="project" value="UniProtKB-SubCell"/>
</dbReference>
<dbReference type="Gene3D" id="1.10.287.130">
    <property type="match status" value="1"/>
</dbReference>
<keyword evidence="4" id="KW-1003">Cell membrane</keyword>
<evidence type="ECO:0000256" key="3">
    <source>
        <dbReference type="ARBA" id="ARBA00012438"/>
    </source>
</evidence>
<reference evidence="17 18" key="1">
    <citation type="submission" date="2015-01" db="EMBL/GenBank/DDBJ databases">
        <authorList>
            <person name="Aslett A.Martin."/>
            <person name="De Silva Nishadi"/>
        </authorList>
    </citation>
    <scope>NUCLEOTIDE SEQUENCE [LARGE SCALE GENOMIC DNA]</scope>
    <source>
        <strain evidence="17 18">R28058</strain>
    </source>
</reference>
<dbReference type="GO" id="GO:0000155">
    <property type="term" value="F:phosphorelay sensor kinase activity"/>
    <property type="evidence" value="ECO:0007669"/>
    <property type="project" value="InterPro"/>
</dbReference>
<evidence type="ECO:0000313" key="18">
    <source>
        <dbReference type="Proteomes" id="UP000049127"/>
    </source>
</evidence>
<evidence type="ECO:0000256" key="13">
    <source>
        <dbReference type="ARBA" id="ARBA00023136"/>
    </source>
</evidence>
<dbReference type="SUPFAM" id="SSF55874">
    <property type="entry name" value="ATPase domain of HSP90 chaperone/DNA topoisomerase II/histidine kinase"/>
    <property type="match status" value="1"/>
</dbReference>
<dbReference type="PANTHER" id="PTHR45528:SF1">
    <property type="entry name" value="SENSOR HISTIDINE KINASE CPXA"/>
    <property type="match status" value="1"/>
</dbReference>
<keyword evidence="7 14" id="KW-0812">Transmembrane</keyword>
<dbReference type="InterPro" id="IPR050398">
    <property type="entry name" value="HssS/ArlS-like"/>
</dbReference>
<evidence type="ECO:0000256" key="12">
    <source>
        <dbReference type="ARBA" id="ARBA00023012"/>
    </source>
</evidence>
<dbReference type="Gene3D" id="3.30.565.10">
    <property type="entry name" value="Histidine kinase-like ATPase, C-terminal domain"/>
    <property type="match status" value="1"/>
</dbReference>
<evidence type="ECO:0000256" key="6">
    <source>
        <dbReference type="ARBA" id="ARBA00022679"/>
    </source>
</evidence>
<dbReference type="EMBL" id="CEKZ01000003">
    <property type="protein sequence ID" value="CEQ03187.1"/>
    <property type="molecule type" value="Genomic_DNA"/>
</dbReference>
<comment type="subcellular location">
    <subcellularLocation>
        <location evidence="2">Cell membrane</location>
        <topology evidence="2">Multi-pass membrane protein</topology>
    </subcellularLocation>
</comment>
<evidence type="ECO:0000256" key="4">
    <source>
        <dbReference type="ARBA" id="ARBA00022475"/>
    </source>
</evidence>
<dbReference type="AlphaFoldDB" id="A0A0C7PSE2"/>
<evidence type="ECO:0000256" key="5">
    <source>
        <dbReference type="ARBA" id="ARBA00022553"/>
    </source>
</evidence>
<comment type="catalytic activity">
    <reaction evidence="1">
        <text>ATP + protein L-histidine = ADP + protein N-phospho-L-histidine.</text>
        <dbReference type="EC" id="2.7.13.3"/>
    </reaction>
</comment>
<evidence type="ECO:0000256" key="11">
    <source>
        <dbReference type="ARBA" id="ARBA00022989"/>
    </source>
</evidence>